<dbReference type="Proteomes" id="UP000243797">
    <property type="component" value="Unassembled WGS sequence"/>
</dbReference>
<reference evidence="1 2" key="1">
    <citation type="submission" date="2017-06" db="EMBL/GenBank/DDBJ databases">
        <title>Draft genome sequence of a variant of Elsinoe murrayae.</title>
        <authorList>
            <person name="Cheng Q."/>
        </authorList>
    </citation>
    <scope>NUCLEOTIDE SEQUENCE [LARGE SCALE GENOMIC DNA]</scope>
    <source>
        <strain evidence="1 2">CQ-2017a</strain>
    </source>
</reference>
<keyword evidence="2" id="KW-1185">Reference proteome</keyword>
<dbReference type="PANTHER" id="PTHR42085">
    <property type="entry name" value="F-BOX DOMAIN-CONTAINING PROTEIN"/>
    <property type="match status" value="1"/>
</dbReference>
<dbReference type="InParanoid" id="A0A2K1QR49"/>
<sequence>MEPQWKKLKRGSYAKLTIAVNEDEIETDNVVATKTKSRVCENQVSYQLVNQGESVPLPHSAGQYGAVIVGSRAPFTINQTLIQYGPLAGRLAFVVDPIPDPEDIFPLMRLPVELRYMIFRHLLKSPFVINLIGWLSGQRGFLLASGANTIDSSILSVSKQIYKEGVSILYSMNTFVFEDNRSIVRFLEHIGTLSTTFLRKIAVGKWYIKHGKPLLSALAKLPALQQFILWHPHPSELKNIAKACKGWFDHHSTTEREVDRLIALIRIGRCGYCLGSRYNEEKLHVKCHNKQEGHVEVKEELAGLIDDVIL</sequence>
<dbReference type="AlphaFoldDB" id="A0A2K1QR49"/>
<name>A0A2K1QR49_9PEZI</name>
<dbReference type="PANTHER" id="PTHR42085:SF2">
    <property type="entry name" value="F-BOX DOMAIN-CONTAINING PROTEIN"/>
    <property type="match status" value="1"/>
</dbReference>
<accession>A0A2K1QR49</accession>
<protein>
    <submittedName>
        <fullName evidence="1">D-arabinose 1-dehydrogenase</fullName>
    </submittedName>
</protein>
<dbReference type="STRING" id="2082308.A0A2K1QR49"/>
<dbReference type="InterPro" id="IPR038883">
    <property type="entry name" value="AN11006-like"/>
</dbReference>
<dbReference type="EMBL" id="NKHZ01000050">
    <property type="protein sequence ID" value="PNS17554.1"/>
    <property type="molecule type" value="Genomic_DNA"/>
</dbReference>
<evidence type="ECO:0000313" key="2">
    <source>
        <dbReference type="Proteomes" id="UP000243797"/>
    </source>
</evidence>
<proteinExistence type="predicted"/>
<organism evidence="1 2">
    <name type="scientific">Sphaceloma murrayae</name>
    <dbReference type="NCBI Taxonomy" id="2082308"/>
    <lineage>
        <taxon>Eukaryota</taxon>
        <taxon>Fungi</taxon>
        <taxon>Dikarya</taxon>
        <taxon>Ascomycota</taxon>
        <taxon>Pezizomycotina</taxon>
        <taxon>Dothideomycetes</taxon>
        <taxon>Dothideomycetidae</taxon>
        <taxon>Myriangiales</taxon>
        <taxon>Elsinoaceae</taxon>
        <taxon>Sphaceloma</taxon>
    </lineage>
</organism>
<gene>
    <name evidence="1" type="ORF">CAC42_8097</name>
</gene>
<dbReference type="OrthoDB" id="5272396at2759"/>
<evidence type="ECO:0000313" key="1">
    <source>
        <dbReference type="EMBL" id="PNS17554.1"/>
    </source>
</evidence>
<comment type="caution">
    <text evidence="1">The sequence shown here is derived from an EMBL/GenBank/DDBJ whole genome shotgun (WGS) entry which is preliminary data.</text>
</comment>